<dbReference type="InterPro" id="IPR036361">
    <property type="entry name" value="SAP_dom_sf"/>
</dbReference>
<feature type="compositionally biased region" description="Basic and acidic residues" evidence="1">
    <location>
        <begin position="1572"/>
        <end position="1588"/>
    </location>
</feature>
<evidence type="ECO:0008006" key="4">
    <source>
        <dbReference type="Google" id="ProtNLM"/>
    </source>
</evidence>
<feature type="region of interest" description="Disordered" evidence="1">
    <location>
        <begin position="1541"/>
        <end position="1739"/>
    </location>
</feature>
<dbReference type="Gene3D" id="1.10.720.30">
    <property type="entry name" value="SAP domain"/>
    <property type="match status" value="1"/>
</dbReference>
<feature type="compositionally biased region" description="Basic and acidic residues" evidence="1">
    <location>
        <begin position="1289"/>
        <end position="1304"/>
    </location>
</feature>
<gene>
    <name evidence="2" type="ORF">SLS60_004748</name>
</gene>
<feature type="region of interest" description="Disordered" evidence="1">
    <location>
        <begin position="729"/>
        <end position="752"/>
    </location>
</feature>
<sequence>MASSPPPLESWTDHPIWQQFKNVDSEFSSRWGDHSGSIRAKPIDHNIRLRILLYAGRQTSASLLIACGKSAPPTQSSNSYSIIEVAVQGMLYEPFTYWDWHGHDSEGNPLDGKWEVPETRNLQESKRKRRVLWEKERAFKVISKGEKEGEKAFRKGNEWWDGGLSPRQRWEGFKKCVEKKREHGRFVKRIAVANWMSKEDMEWIAKNLSQLEALDLSDVPSSYSHRPINGDDTWIGYLNSNSEPVYIEKLLDSFPLFEGRIDDTKTEEEDRLADLYKHRSDYAYRTAGPQESWRPHKLSHRTIREDMPENFEEFFWRLQEQQEYHDAEEGRGMSDKLRVLQGKIAETHLWRRLKWLGLPDWRSDSYAAKAVASTLPPWCVSLKTLSIRGEYTRDRTASEIESVHHHVCRLILGIEEIVPASVIKLELRLSVSFLRYFLEQLQKRKPTIRRVGIDLGAWVQIFPLANQPDHLDDEDIRASTRRLANSVPKLKIFRPDQHGPGTYRQHRMTYKKLWSYEEEQDYLMKQPNFYRDRSGNIEPYRPLKQLPKTETLPLPAQSEYDFFDDLLHDKVQQDDICPLDWSKRHTLTKGEIDRTRANTLPKLLEKLHLARHKVGHASKQANLTFRIGKPVTKMSIRREGPHLFGLQGEAETRSFDPIDPLTLTQQEVRTGISAGPDYKFWTPEGLKTVYPWLEETFMWRPVFNWDWFMVPQNMSVTENPNLVTINRSGRGPKGPADWQMEGKQSDGQGKPGKELAQALKGIEGQFKLLNDANIPVHLLIGRRHPDLSSCYWGWPYTKESWKEWNERFFSANLETIAEHVNTLSILYDLRNPLDTDRLSLIDAKRPFFPAEGTCPTRVCLLEDPNNGKCPFVQKHPGQRNRHPRPQVSGDRKPPKTGSKKNMGFPLPTYRGLAPSNTYAPPTGEHADDEAKEDDSDEGDMETFPLRLARRSAYLREAVGWVRFWEAYATSFKSLTALHVRMPRCHDTVSSWRLARLLNRHNGWTTLSYTDERQHMQTEEDLLSTFEDEGIASVDVWYHMKESRVWPAGRFVRRSWVWDPLQLVDERSEPILEPKVDPDDENKEPQFQRVGKRYLAYRFEPRKRPNLASHDNTVEVGEIEALRAARRDVEVAVAHEEDNGDPRDDDGLPTKPEDERITRPEKLPHQIPGFASKFKSVYGHHIRNVAGGQWREELRQMITFIDEQNNRPNVGAVPREFRELKDEGREKERQQKIYDERDKLKALLAEEPPYSHIFAVKDDRIALGDVHEQVWDGDDEFEDEDDSDIASTHERAQGELNEYPKRRSQESTARNQDPLNSAYPLAASGYTLSSEDLQSKALPADSGFDTEVDSLFNDSEPEKINQIASSPPTSTPPQRKASREDKSPARTSPPPSRSPRRPPTSGPFDQSSASENDNGDEDDTPRPNAPPSTKAGPKQDPPIERVIRSPRTPIDEDYTDNDFEDDYGNPTDTEGLYTSPEHSGAEQEQAQEWPKTNYEKIGEEGKDQGAEEAVGVSGDDKGEGMPFMEWLSQASIAANATAAIPTASSAGGGAQIIEPASTTVKRQRSENAASKDVPSKKAKTDEAQNKESAPEPEPATASAGEKRKEAPTNESAQIKKTKTTKSGRPIKEAEITQPAYEGDDEPLSVAEQKATTKRTHSQADYVPSPTTGKAAANEASDDDEPEIPKEKGPTKKGKGKGSAAAPAPNATVPGPSAPALASTTPAAGAATIQVPSKASGEPDYARLTVVNLRALAKQRGLRLTGAKLKADIVRRFEEDDASRGGGSGGGVESGAV</sequence>
<protein>
    <recommendedName>
        <fullName evidence="4">SAP domain-containing protein</fullName>
    </recommendedName>
</protein>
<name>A0ABR3RM50_9PLEO</name>
<comment type="caution">
    <text evidence="2">The sequence shown here is derived from an EMBL/GenBank/DDBJ whole genome shotgun (WGS) entry which is preliminary data.</text>
</comment>
<evidence type="ECO:0000256" key="1">
    <source>
        <dbReference type="SAM" id="MobiDB-lite"/>
    </source>
</evidence>
<feature type="region of interest" description="Disordered" evidence="1">
    <location>
        <begin position="1132"/>
        <end position="1162"/>
    </location>
</feature>
<feature type="compositionally biased region" description="Acidic residues" evidence="1">
    <location>
        <begin position="926"/>
        <end position="940"/>
    </location>
</feature>
<dbReference type="EMBL" id="JAKJXO020000005">
    <property type="protein sequence ID" value="KAL1605204.1"/>
    <property type="molecule type" value="Genomic_DNA"/>
</dbReference>
<feature type="region of interest" description="Disordered" evidence="1">
    <location>
        <begin position="1771"/>
        <end position="1791"/>
    </location>
</feature>
<organism evidence="2 3">
    <name type="scientific">Paraconiothyrium brasiliense</name>
    <dbReference type="NCBI Taxonomy" id="300254"/>
    <lineage>
        <taxon>Eukaryota</taxon>
        <taxon>Fungi</taxon>
        <taxon>Dikarya</taxon>
        <taxon>Ascomycota</taxon>
        <taxon>Pezizomycotina</taxon>
        <taxon>Dothideomycetes</taxon>
        <taxon>Pleosporomycetidae</taxon>
        <taxon>Pleosporales</taxon>
        <taxon>Massarineae</taxon>
        <taxon>Didymosphaeriaceae</taxon>
        <taxon>Paraconiothyrium</taxon>
    </lineage>
</organism>
<feature type="region of interest" description="Disordered" evidence="1">
    <location>
        <begin position="869"/>
        <end position="940"/>
    </location>
</feature>
<reference evidence="2 3" key="1">
    <citation type="submission" date="2024-02" db="EMBL/GenBank/DDBJ databases">
        <title>De novo assembly and annotation of 12 fungi associated with fruit tree decline syndrome in Ontario, Canada.</title>
        <authorList>
            <person name="Sulman M."/>
            <person name="Ellouze W."/>
            <person name="Ilyukhin E."/>
        </authorList>
    </citation>
    <scope>NUCLEOTIDE SEQUENCE [LARGE SCALE GENOMIC DNA]</scope>
    <source>
        <strain evidence="2 3">M42-189</strain>
    </source>
</reference>
<accession>A0ABR3RM50</accession>
<feature type="compositionally biased region" description="Polar residues" evidence="1">
    <location>
        <begin position="1305"/>
        <end position="1314"/>
    </location>
</feature>
<keyword evidence="3" id="KW-1185">Reference proteome</keyword>
<feature type="compositionally biased region" description="Pro residues" evidence="1">
    <location>
        <begin position="1386"/>
        <end position="1400"/>
    </location>
</feature>
<feature type="compositionally biased region" description="Basic and acidic residues" evidence="1">
    <location>
        <begin position="1492"/>
        <end position="1504"/>
    </location>
</feature>
<feature type="compositionally biased region" description="Acidic residues" evidence="1">
    <location>
        <begin position="1450"/>
        <end position="1462"/>
    </location>
</feature>
<evidence type="ECO:0000313" key="3">
    <source>
        <dbReference type="Proteomes" id="UP001521785"/>
    </source>
</evidence>
<evidence type="ECO:0000313" key="2">
    <source>
        <dbReference type="EMBL" id="KAL1605204.1"/>
    </source>
</evidence>
<feature type="compositionally biased region" description="Low complexity" evidence="1">
    <location>
        <begin position="1696"/>
        <end position="1726"/>
    </location>
</feature>
<feature type="compositionally biased region" description="Gly residues" evidence="1">
    <location>
        <begin position="1778"/>
        <end position="1791"/>
    </location>
</feature>
<dbReference type="Proteomes" id="UP001521785">
    <property type="component" value="Unassembled WGS sequence"/>
</dbReference>
<feature type="region of interest" description="Disordered" evidence="1">
    <location>
        <begin position="1289"/>
        <end position="1322"/>
    </location>
</feature>
<feature type="region of interest" description="Disordered" evidence="1">
    <location>
        <begin position="1336"/>
        <end position="1522"/>
    </location>
</feature>
<proteinExistence type="predicted"/>